<sequence length="453" mass="45194">MTEASLHADTMIARTAECCDDGMTPFASSSADASTEGLVDGFATNSAFDAEGEAESVSEVRGSAGSLLEVAAVRGTGDTDIPFDAEAIASSATSGQVETYGTGDSSASYGDLFQSMVSNINDLFQRELDGTIEVNQLVGDGSLADSGGLAVAEAEALLGGRASALGMSGVFLGGDTGGTVAGRASGDTQVFPELGSSSGAQTQVLAGPPVLAVATGYSGPGYAQTIGHGDTMSRLKVLSDASAITTTENAFDPAVGQGTIKGFGTGSSVITTMTEGVDTGSIGAASSIVELNTFSESFANVPFTAFGPFGSASGGTMGFSAATGDSAITFDSSSNAESRITGFAEDDENSVRATVTQLNAGQLGGIALGLEAQALELGLQSDASTEAFFVAGGTNSATAEGMTLETLDAMGSLVDYTFQPSSTSEINVVTDPIVGSDDEGTNLSVMRLVIPGR</sequence>
<dbReference type="AlphaFoldDB" id="A0A7S2Z4K6"/>
<evidence type="ECO:0000313" key="1">
    <source>
        <dbReference type="EMBL" id="CAE0021879.1"/>
    </source>
</evidence>
<protein>
    <submittedName>
        <fullName evidence="1">Uncharacterized protein</fullName>
    </submittedName>
</protein>
<dbReference type="EMBL" id="HBHU01008669">
    <property type="protein sequence ID" value="CAE0021879.1"/>
    <property type="molecule type" value="Transcribed_RNA"/>
</dbReference>
<proteinExistence type="predicted"/>
<reference evidence="1" key="1">
    <citation type="submission" date="2021-01" db="EMBL/GenBank/DDBJ databases">
        <authorList>
            <person name="Corre E."/>
            <person name="Pelletier E."/>
            <person name="Niang G."/>
            <person name="Scheremetjew M."/>
            <person name="Finn R."/>
            <person name="Kale V."/>
            <person name="Holt S."/>
            <person name="Cochrane G."/>
            <person name="Meng A."/>
            <person name="Brown T."/>
            <person name="Cohen L."/>
        </authorList>
    </citation>
    <scope>NUCLEOTIDE SEQUENCE</scope>
    <source>
        <strain evidence="1">RCC856</strain>
    </source>
</reference>
<accession>A0A7S2Z4K6</accession>
<name>A0A7S2Z4K6_9CHLO</name>
<gene>
    <name evidence="1" type="ORF">CLAU1311_LOCUS5632</name>
</gene>
<organism evidence="1">
    <name type="scientific">Chloropicon laureae</name>
    <dbReference type="NCBI Taxonomy" id="464258"/>
    <lineage>
        <taxon>Eukaryota</taxon>
        <taxon>Viridiplantae</taxon>
        <taxon>Chlorophyta</taxon>
        <taxon>Chloropicophyceae</taxon>
        <taxon>Chloropicales</taxon>
        <taxon>Chloropicaceae</taxon>
        <taxon>Chloropicon</taxon>
    </lineage>
</organism>